<feature type="compositionally biased region" description="Pro residues" evidence="1">
    <location>
        <begin position="1"/>
        <end position="10"/>
    </location>
</feature>
<feature type="compositionally biased region" description="Low complexity" evidence="1">
    <location>
        <begin position="55"/>
        <end position="77"/>
    </location>
</feature>
<protein>
    <submittedName>
        <fullName evidence="3">Uncharacterized protein LOC119640596 isoform X1</fullName>
    </submittedName>
</protein>
<name>A0A9C6DMW1_9MUSC</name>
<feature type="region of interest" description="Disordered" evidence="1">
    <location>
        <begin position="1"/>
        <end position="24"/>
    </location>
</feature>
<evidence type="ECO:0000313" key="3">
    <source>
        <dbReference type="RefSeq" id="XP_037894676.1"/>
    </source>
</evidence>
<keyword evidence="2" id="KW-1185">Reference proteome</keyword>
<organism evidence="2 3">
    <name type="scientific">Glossina fuscipes</name>
    <dbReference type="NCBI Taxonomy" id="7396"/>
    <lineage>
        <taxon>Eukaryota</taxon>
        <taxon>Metazoa</taxon>
        <taxon>Ecdysozoa</taxon>
        <taxon>Arthropoda</taxon>
        <taxon>Hexapoda</taxon>
        <taxon>Insecta</taxon>
        <taxon>Pterygota</taxon>
        <taxon>Neoptera</taxon>
        <taxon>Endopterygota</taxon>
        <taxon>Diptera</taxon>
        <taxon>Brachycera</taxon>
        <taxon>Muscomorpha</taxon>
        <taxon>Hippoboscoidea</taxon>
        <taxon>Glossinidae</taxon>
        <taxon>Glossina</taxon>
    </lineage>
</organism>
<dbReference type="RefSeq" id="XP_037894676.1">
    <property type="nucleotide sequence ID" value="XM_038038748.1"/>
</dbReference>
<dbReference type="KEGG" id="gfs:119640596"/>
<evidence type="ECO:0000313" key="2">
    <source>
        <dbReference type="Proteomes" id="UP000092443"/>
    </source>
</evidence>
<dbReference type="GeneID" id="119640596"/>
<sequence>MSLTRPPPPSMFNRSRMSGLPRTKENFPALCGNASNAARTQENTFPISSMLRKQPTPATGAITRTTTPTNVPSTNNNGSSKVIHVSNRPNITAARNPSL</sequence>
<dbReference type="AlphaFoldDB" id="A0A9C6DMW1"/>
<proteinExistence type="predicted"/>
<accession>A0A9C6DMW1</accession>
<dbReference type="Proteomes" id="UP000092443">
    <property type="component" value="Unplaced"/>
</dbReference>
<evidence type="ECO:0000256" key="1">
    <source>
        <dbReference type="SAM" id="MobiDB-lite"/>
    </source>
</evidence>
<feature type="region of interest" description="Disordered" evidence="1">
    <location>
        <begin position="51"/>
        <end position="99"/>
    </location>
</feature>
<reference evidence="3" key="1">
    <citation type="submission" date="2025-08" db="UniProtKB">
        <authorList>
            <consortium name="RefSeq"/>
        </authorList>
    </citation>
    <scope>IDENTIFICATION</scope>
    <source>
        <tissue evidence="3">Whole body pupa</tissue>
    </source>
</reference>
<gene>
    <name evidence="3" type="primary">LOC119640596</name>
</gene>
<feature type="compositionally biased region" description="Polar residues" evidence="1">
    <location>
        <begin position="87"/>
        <end position="99"/>
    </location>
</feature>